<proteinExistence type="predicted"/>
<accession>A0ACC3N9X3</accession>
<reference evidence="1" key="1">
    <citation type="submission" date="2023-07" db="EMBL/GenBank/DDBJ databases">
        <title>Black Yeasts Isolated from many extreme environments.</title>
        <authorList>
            <person name="Coleine C."/>
            <person name="Stajich J.E."/>
            <person name="Selbmann L."/>
        </authorList>
    </citation>
    <scope>NUCLEOTIDE SEQUENCE</scope>
    <source>
        <strain evidence="1">CCFEE 5714</strain>
    </source>
</reference>
<evidence type="ECO:0000313" key="2">
    <source>
        <dbReference type="Proteomes" id="UP001281147"/>
    </source>
</evidence>
<dbReference type="Proteomes" id="UP001281147">
    <property type="component" value="Unassembled WGS sequence"/>
</dbReference>
<organism evidence="1 2">
    <name type="scientific">Vermiconidia calcicola</name>
    <dbReference type="NCBI Taxonomy" id="1690605"/>
    <lineage>
        <taxon>Eukaryota</taxon>
        <taxon>Fungi</taxon>
        <taxon>Dikarya</taxon>
        <taxon>Ascomycota</taxon>
        <taxon>Pezizomycotina</taxon>
        <taxon>Dothideomycetes</taxon>
        <taxon>Dothideomycetidae</taxon>
        <taxon>Mycosphaerellales</taxon>
        <taxon>Extremaceae</taxon>
        <taxon>Vermiconidia</taxon>
    </lineage>
</organism>
<comment type="caution">
    <text evidence="1">The sequence shown here is derived from an EMBL/GenBank/DDBJ whole genome shotgun (WGS) entry which is preliminary data.</text>
</comment>
<gene>
    <name evidence="1" type="primary">UPC2_3</name>
    <name evidence="1" type="ORF">LTR37_009311</name>
</gene>
<keyword evidence="2" id="KW-1185">Reference proteome</keyword>
<sequence length="446" mass="49171">MATRSGVQGIDIPTFRVKRSHKKSRLGCITCKRRRIKCDETRPCCDRCNRRGLDCAYEELAAQAPITPDSLSDQSAASNAKASPKSKLSSSAGPSPTADIPLVVSGVLEADLAQHYLAHTAKTFAETSLRAGHSDSWHVMIPSLAYTSSPVRLGMLTAAALCLHYDTNTDSTQSTTYVQAAYLSGTRFVAESSQQLRDWKSVDLPANLACSKLLCVLAVAWFRVHRSEGTTIPDAAAWTWLQMLQGLKTVHFTISESAQQVGINRSGGPEQKVPVDDDPLQGQPLATLQRYAHPAFSLIQQSHQERFDALHHALLNPISDLTEQQTTALVSATKTLEDLSSHICTGQVRNLIRTIFFWPSQLSKESMDLLINGHSLALVIHAHWLMLVVLAEDLWWVSDMGRSGIRDIVGLIDRLEMDGDVETLSTSLHWPRQLLDLPQSDADPRY</sequence>
<name>A0ACC3N9X3_9PEZI</name>
<evidence type="ECO:0000313" key="1">
    <source>
        <dbReference type="EMBL" id="KAK3711999.1"/>
    </source>
</evidence>
<dbReference type="EMBL" id="JAUTXU010000072">
    <property type="protein sequence ID" value="KAK3711999.1"/>
    <property type="molecule type" value="Genomic_DNA"/>
</dbReference>
<protein>
    <submittedName>
        <fullName evidence="1">Transcription factor</fullName>
    </submittedName>
</protein>